<dbReference type="Gene3D" id="2.170.130.10">
    <property type="entry name" value="TonB-dependent receptor, plug domain"/>
    <property type="match status" value="1"/>
</dbReference>
<keyword evidence="4 7" id="KW-0812">Transmembrane</keyword>
<comment type="similarity">
    <text evidence="7">Belongs to the TonB-dependent receptor family.</text>
</comment>
<evidence type="ECO:0000256" key="7">
    <source>
        <dbReference type="PROSITE-ProRule" id="PRU01360"/>
    </source>
</evidence>
<name>A0ABQ1JZH8_9FLAO</name>
<dbReference type="PROSITE" id="PS52016">
    <property type="entry name" value="TONB_DEPENDENT_REC_3"/>
    <property type="match status" value="1"/>
</dbReference>
<evidence type="ECO:0000313" key="10">
    <source>
        <dbReference type="Proteomes" id="UP000615760"/>
    </source>
</evidence>
<feature type="domain" description="TonB-dependent receptor plug" evidence="8">
    <location>
        <begin position="45"/>
        <end position="147"/>
    </location>
</feature>
<evidence type="ECO:0000256" key="2">
    <source>
        <dbReference type="ARBA" id="ARBA00022448"/>
    </source>
</evidence>
<reference evidence="10" key="1">
    <citation type="journal article" date="2019" name="Int. J. Syst. Evol. Microbiol.">
        <title>The Global Catalogue of Microorganisms (GCM) 10K type strain sequencing project: providing services to taxonomists for standard genome sequencing and annotation.</title>
        <authorList>
            <consortium name="The Broad Institute Genomics Platform"/>
            <consortium name="The Broad Institute Genome Sequencing Center for Infectious Disease"/>
            <person name="Wu L."/>
            <person name="Ma J."/>
        </authorList>
    </citation>
    <scope>NUCLEOTIDE SEQUENCE [LARGE SCALE GENOMIC DNA]</scope>
    <source>
        <strain evidence="10">CGMCC 1.15461</strain>
    </source>
</reference>
<dbReference type="InterPro" id="IPR039426">
    <property type="entry name" value="TonB-dep_rcpt-like"/>
</dbReference>
<accession>A0ABQ1JZH8</accession>
<evidence type="ECO:0000259" key="8">
    <source>
        <dbReference type="Pfam" id="PF07715"/>
    </source>
</evidence>
<dbReference type="NCBIfam" id="TIGR04056">
    <property type="entry name" value="OMP_RagA_SusC"/>
    <property type="match status" value="1"/>
</dbReference>
<sequence>MLGATSFAQVPPTPLDSIPNDSLFFDTQMEEVVLIGYGTKKAGAITGSVSQIKADDIVRTPAQSPIQAIQGRAAGVNIVTNDEPGATPTIRIRGLGTLVGGRDPLYIVDGVETSNITGLNPNDIKNIDILKDASSLAIYGQKGANGVILITTKRGKRGDIKVNYSGYYGQKFIQRDVEMADSYRYAYYNNTALGSSSYFSFDQPYNTNWLEEVTDTGEVMNNTISLSGADENANYYLSASNYKEKGILRGAEYERTNVISKNEFRLFDGKLKVSPFINISSAKATPKPLSVFTNAYKQSPIMPVRYANGRWGAPLVNEQGINDMTGDRYNNVANPAAQLYYYNERRKNVLLIGSIKAELEILDYLTLTSNFGATGEWERGYTYTPTRELWLASNPTGTVEDYIAQNPENPIINTLQQRRSSNYRWNWDNYLTFNKYFGDHDVTLVAGLSRSTYNTMEFLNATRYDVPEQSNYWNLDLSTNNIEVAPGSVAQNNSSTPIVSVAYFGRAEYEYKRKYLFSASVRREGISVFQGDKKFGIFPAVSAGWLVTDEEFMRDVKFLDHLKVRGGYGEVGNGNSLALNEILFTVSNYPFGPDQVINPGLNNPGQIDRNLSWETMKEFDFGIDFATLSYRLTGTVDLYDRKNENILLPISVPPVLSPEPVFLNSGVVTNKGVEVSLKWQDYIGNDINYWIGGNFSYNQNELKEVYNEELFGAYTGGGLGNGQYTKQVLIGQPLGSFYVYDTTGFNSDGAFTYSDQRVVAGSYIPTTTYGINLGLTYKGIDFSVDAYGVGGNKLYNGKKAQRFGGENIEYDLLDSFWTPSTPNATNPKPSNDVPRASTYYVENGDYLRINNITLGYKLPLDIKGIDRIRVYATAVNPFLFTNYSGFSPELSGSGNGDPLGSAGIELDAYPTNKSYLFGLNIDF</sequence>
<dbReference type="InterPro" id="IPR036942">
    <property type="entry name" value="Beta-barrel_TonB_sf"/>
</dbReference>
<dbReference type="InterPro" id="IPR023996">
    <property type="entry name" value="TonB-dep_OMP_SusC/RagA"/>
</dbReference>
<dbReference type="InterPro" id="IPR037066">
    <property type="entry name" value="Plug_dom_sf"/>
</dbReference>
<evidence type="ECO:0000313" key="9">
    <source>
        <dbReference type="EMBL" id="GGB80334.1"/>
    </source>
</evidence>
<protein>
    <submittedName>
        <fullName evidence="9">SusC/RagA family TonB-linked outer membrane protein</fullName>
    </submittedName>
</protein>
<evidence type="ECO:0000256" key="5">
    <source>
        <dbReference type="ARBA" id="ARBA00023136"/>
    </source>
</evidence>
<proteinExistence type="inferred from homology"/>
<dbReference type="EMBL" id="BMJE01000005">
    <property type="protein sequence ID" value="GGB80334.1"/>
    <property type="molecule type" value="Genomic_DNA"/>
</dbReference>
<dbReference type="SUPFAM" id="SSF56935">
    <property type="entry name" value="Porins"/>
    <property type="match status" value="1"/>
</dbReference>
<keyword evidence="5 7" id="KW-0472">Membrane</keyword>
<organism evidence="9 10">
    <name type="scientific">Flavobacterium suaedae</name>
    <dbReference type="NCBI Taxonomy" id="1767027"/>
    <lineage>
        <taxon>Bacteria</taxon>
        <taxon>Pseudomonadati</taxon>
        <taxon>Bacteroidota</taxon>
        <taxon>Flavobacteriia</taxon>
        <taxon>Flavobacteriales</taxon>
        <taxon>Flavobacteriaceae</taxon>
        <taxon>Flavobacterium</taxon>
    </lineage>
</organism>
<dbReference type="Gene3D" id="2.40.170.20">
    <property type="entry name" value="TonB-dependent receptor, beta-barrel domain"/>
    <property type="match status" value="1"/>
</dbReference>
<dbReference type="Proteomes" id="UP000615760">
    <property type="component" value="Unassembled WGS sequence"/>
</dbReference>
<evidence type="ECO:0000256" key="6">
    <source>
        <dbReference type="ARBA" id="ARBA00023237"/>
    </source>
</evidence>
<keyword evidence="2 7" id="KW-0813">Transport</keyword>
<dbReference type="InterPro" id="IPR012910">
    <property type="entry name" value="Plug_dom"/>
</dbReference>
<evidence type="ECO:0000256" key="4">
    <source>
        <dbReference type="ARBA" id="ARBA00022692"/>
    </source>
</evidence>
<comment type="subcellular location">
    <subcellularLocation>
        <location evidence="1 7">Cell outer membrane</location>
        <topology evidence="1 7">Multi-pass membrane protein</topology>
    </subcellularLocation>
</comment>
<evidence type="ECO:0000256" key="3">
    <source>
        <dbReference type="ARBA" id="ARBA00022452"/>
    </source>
</evidence>
<keyword evidence="3 7" id="KW-1134">Transmembrane beta strand</keyword>
<dbReference type="InterPro" id="IPR023997">
    <property type="entry name" value="TonB-dep_OMP_SusC/RagA_CS"/>
</dbReference>
<evidence type="ECO:0000256" key="1">
    <source>
        <dbReference type="ARBA" id="ARBA00004571"/>
    </source>
</evidence>
<keyword evidence="6 7" id="KW-0998">Cell outer membrane</keyword>
<gene>
    <name evidence="9" type="ORF">GCM10007424_20560</name>
</gene>
<comment type="caution">
    <text evidence="9">The sequence shown here is derived from an EMBL/GenBank/DDBJ whole genome shotgun (WGS) entry which is preliminary data.</text>
</comment>
<dbReference type="Pfam" id="PF07715">
    <property type="entry name" value="Plug"/>
    <property type="match status" value="1"/>
</dbReference>
<dbReference type="NCBIfam" id="TIGR04057">
    <property type="entry name" value="SusC_RagA_signa"/>
    <property type="match status" value="1"/>
</dbReference>
<keyword evidence="10" id="KW-1185">Reference proteome</keyword>